<name>A0A481YTU5_9VIRU</name>
<dbReference type="InterPro" id="IPR000164">
    <property type="entry name" value="Histone_H3/CENP-A"/>
</dbReference>
<dbReference type="Pfam" id="PF00125">
    <property type="entry name" value="Histone"/>
    <property type="match status" value="2"/>
</dbReference>
<dbReference type="InterPro" id="IPR000558">
    <property type="entry name" value="Histone_H2B"/>
</dbReference>
<feature type="region of interest" description="Disordered" evidence="1">
    <location>
        <begin position="231"/>
        <end position="254"/>
    </location>
</feature>
<gene>
    <name evidence="3" type="ORF">LCMAC102_02550</name>
</gene>
<dbReference type="GO" id="GO:0003677">
    <property type="term" value="F:DNA binding"/>
    <property type="evidence" value="ECO:0007669"/>
    <property type="project" value="InterPro"/>
</dbReference>
<dbReference type="PRINTS" id="PR00620">
    <property type="entry name" value="HISTONEH2A"/>
</dbReference>
<accession>A0A481YTU5</accession>
<dbReference type="GO" id="GO:0030527">
    <property type="term" value="F:structural constituent of chromatin"/>
    <property type="evidence" value="ECO:0007669"/>
    <property type="project" value="InterPro"/>
</dbReference>
<feature type="compositionally biased region" description="Basic residues" evidence="1">
    <location>
        <begin position="234"/>
        <end position="243"/>
    </location>
</feature>
<dbReference type="EMBL" id="MK500334">
    <property type="protein sequence ID" value="QBK86460.1"/>
    <property type="molecule type" value="Genomic_DNA"/>
</dbReference>
<dbReference type="InterPro" id="IPR002119">
    <property type="entry name" value="Histone_H2A"/>
</dbReference>
<dbReference type="CDD" id="cd00074">
    <property type="entry name" value="HFD_H2A"/>
    <property type="match status" value="1"/>
</dbReference>
<dbReference type="PANTHER" id="PTHR45810">
    <property type="entry name" value="HISTONE H3.2"/>
    <property type="match status" value="1"/>
</dbReference>
<sequence length="457" mass="51309">MSSSPTPSTQRKSKKKATNSFNVYIHKVLKQVHPDAQISSNTIGQLDEFIKILAYTLVESARKACIRTNRSTVGKSEISLATNFHFPKILADRATQMLEKACFKFTSNITKSEKQKERSTPVRRECQAGLLFSVALVEKFIREFGASDLNVSKTSSVALAAVLESIIREILDLAGNAAHDLHKVIIVIKHVYLAVANDEELDQLRRDLGIEFVGGGVLSGIRAEILPSQEKRTKQAARRRRTKISGTTSSKKSHKYLPGTKALMDIRRYQKTTTSLLRKLPFNREVRNIAKTINEQVKLSGDVLFSIGSIDALQSFVEQRVTTLFSNALDLAIHSKRDGINGDDVKLAWRLTELSVRFTPNELKGIGNNGIERLAFRGGVKRKGASIFEIVRQYMYSLVYTILYRVLWYVKYRKVVTIGIKDLRIGFESMGINFTIPNAMGKSKSKSHRKPTTISEK</sequence>
<protein>
    <submittedName>
        <fullName evidence="3">Histone 2A-domain-containing protein</fullName>
    </submittedName>
</protein>
<dbReference type="InterPro" id="IPR009072">
    <property type="entry name" value="Histone-fold"/>
</dbReference>
<organism evidence="3">
    <name type="scientific">Marseillevirus LCMAC102</name>
    <dbReference type="NCBI Taxonomy" id="2506603"/>
    <lineage>
        <taxon>Viruses</taxon>
        <taxon>Varidnaviria</taxon>
        <taxon>Bamfordvirae</taxon>
        <taxon>Nucleocytoviricota</taxon>
        <taxon>Megaviricetes</taxon>
        <taxon>Pimascovirales</taxon>
        <taxon>Pimascovirales incertae sedis</taxon>
        <taxon>Marseilleviridae</taxon>
    </lineage>
</organism>
<dbReference type="GO" id="GO:0046982">
    <property type="term" value="F:protein heterodimerization activity"/>
    <property type="evidence" value="ECO:0007669"/>
    <property type="project" value="InterPro"/>
</dbReference>
<evidence type="ECO:0000256" key="1">
    <source>
        <dbReference type="SAM" id="MobiDB-lite"/>
    </source>
</evidence>
<dbReference type="InterPro" id="IPR007125">
    <property type="entry name" value="H2A/H2B/H3"/>
</dbReference>
<evidence type="ECO:0000313" key="3">
    <source>
        <dbReference type="EMBL" id="QBK86460.1"/>
    </source>
</evidence>
<dbReference type="SMART" id="SM00428">
    <property type="entry name" value="H3"/>
    <property type="match status" value="1"/>
</dbReference>
<dbReference type="SUPFAM" id="SSF47113">
    <property type="entry name" value="Histone-fold"/>
    <property type="match status" value="2"/>
</dbReference>
<dbReference type="SMART" id="SM00427">
    <property type="entry name" value="H2B"/>
    <property type="match status" value="1"/>
</dbReference>
<dbReference type="Gene3D" id="1.10.20.10">
    <property type="entry name" value="Histone, subunit A"/>
    <property type="match status" value="4"/>
</dbReference>
<reference evidence="3" key="1">
    <citation type="journal article" date="2019" name="MBio">
        <title>Virus Genomes from Deep Sea Sediments Expand the Ocean Megavirome and Support Independent Origins of Viral Gigantism.</title>
        <authorList>
            <person name="Backstrom D."/>
            <person name="Yutin N."/>
            <person name="Jorgensen S.L."/>
            <person name="Dharamshi J."/>
            <person name="Homa F."/>
            <person name="Zaremba-Niedwiedzka K."/>
            <person name="Spang A."/>
            <person name="Wolf Y.I."/>
            <person name="Koonin E.V."/>
            <person name="Ettema T.J."/>
        </authorList>
    </citation>
    <scope>NUCLEOTIDE SEQUENCE</scope>
</reference>
<dbReference type="SMART" id="SM00414">
    <property type="entry name" value="H2A"/>
    <property type="match status" value="1"/>
</dbReference>
<dbReference type="SMR" id="A0A481YTU5"/>
<evidence type="ECO:0000259" key="2">
    <source>
        <dbReference type="Pfam" id="PF00125"/>
    </source>
</evidence>
<proteinExistence type="predicted"/>
<dbReference type="PANTHER" id="PTHR45810:SF1">
    <property type="entry name" value="HISTONE H3-LIKE CENTROMERIC PROTEIN A"/>
    <property type="match status" value="1"/>
</dbReference>
<feature type="domain" description="Core Histone H2A/H2B/H3" evidence="2">
    <location>
        <begin position="258"/>
        <end position="351"/>
    </location>
</feature>
<feature type="domain" description="Core Histone H2A/H2B/H3" evidence="2">
    <location>
        <begin position="10"/>
        <end position="82"/>
    </location>
</feature>